<organism evidence="2 3">
    <name type="scientific">Actinomadura darangshiensis</name>
    <dbReference type="NCBI Taxonomy" id="705336"/>
    <lineage>
        <taxon>Bacteria</taxon>
        <taxon>Bacillati</taxon>
        <taxon>Actinomycetota</taxon>
        <taxon>Actinomycetes</taxon>
        <taxon>Streptosporangiales</taxon>
        <taxon>Thermomonosporaceae</taxon>
        <taxon>Actinomadura</taxon>
    </lineage>
</organism>
<dbReference type="AlphaFoldDB" id="A0A4V2YSW8"/>
<dbReference type="RefSeq" id="WP_132201978.1">
    <property type="nucleotide sequence ID" value="NZ_SMKY01000223.1"/>
</dbReference>
<dbReference type="SUPFAM" id="SSF101790">
    <property type="entry name" value="Aminomethyltransferase beta-barrel domain"/>
    <property type="match status" value="1"/>
</dbReference>
<keyword evidence="3" id="KW-1185">Reference proteome</keyword>
<evidence type="ECO:0000313" key="2">
    <source>
        <dbReference type="EMBL" id="TDD71157.1"/>
    </source>
</evidence>
<dbReference type="EMBL" id="SMKY01000223">
    <property type="protein sequence ID" value="TDD71157.1"/>
    <property type="molecule type" value="Genomic_DNA"/>
</dbReference>
<dbReference type="Gene3D" id="3.30.1360.120">
    <property type="entry name" value="Probable tRNA modification gtpase trme, domain 1"/>
    <property type="match status" value="2"/>
</dbReference>
<evidence type="ECO:0000256" key="1">
    <source>
        <dbReference type="ARBA" id="ARBA00022946"/>
    </source>
</evidence>
<reference evidence="2 3" key="1">
    <citation type="submission" date="2019-03" db="EMBL/GenBank/DDBJ databases">
        <title>Draft genome sequences of novel Actinobacteria.</title>
        <authorList>
            <person name="Sahin N."/>
            <person name="Ay H."/>
            <person name="Saygin H."/>
        </authorList>
    </citation>
    <scope>NUCLEOTIDE SEQUENCE [LARGE SCALE GENOMIC DNA]</scope>
    <source>
        <strain evidence="2 3">DSM 45941</strain>
    </source>
</reference>
<evidence type="ECO:0000313" key="3">
    <source>
        <dbReference type="Proteomes" id="UP000295578"/>
    </source>
</evidence>
<protein>
    <submittedName>
        <fullName evidence="2">Folate-binding protein</fullName>
    </submittedName>
</protein>
<dbReference type="PIRSF" id="PIRSF006487">
    <property type="entry name" value="GcvT"/>
    <property type="match status" value="1"/>
</dbReference>
<proteinExistence type="predicted"/>
<accession>A0A4V2YSW8</accession>
<dbReference type="Proteomes" id="UP000295578">
    <property type="component" value="Unassembled WGS sequence"/>
</dbReference>
<dbReference type="NCBIfam" id="TIGR03317">
    <property type="entry name" value="ygfZ_signature"/>
    <property type="match status" value="1"/>
</dbReference>
<dbReference type="InterPro" id="IPR029043">
    <property type="entry name" value="GcvT/YgfZ_C"/>
</dbReference>
<dbReference type="InterPro" id="IPR027266">
    <property type="entry name" value="TrmE/GcvT-like"/>
</dbReference>
<dbReference type="PANTHER" id="PTHR22602:SF0">
    <property type="entry name" value="TRANSFERASE CAF17, MITOCHONDRIAL-RELATED"/>
    <property type="match status" value="1"/>
</dbReference>
<dbReference type="PANTHER" id="PTHR22602">
    <property type="entry name" value="TRANSFERASE CAF17, MITOCHONDRIAL-RELATED"/>
    <property type="match status" value="1"/>
</dbReference>
<dbReference type="OrthoDB" id="9796287at2"/>
<dbReference type="InterPro" id="IPR045179">
    <property type="entry name" value="YgfZ/GcvT"/>
</dbReference>
<comment type="caution">
    <text evidence="2">The sequence shown here is derived from an EMBL/GenBank/DDBJ whole genome shotgun (WGS) entry which is preliminary data.</text>
</comment>
<dbReference type="GO" id="GO:0016226">
    <property type="term" value="P:iron-sulfur cluster assembly"/>
    <property type="evidence" value="ECO:0007669"/>
    <property type="project" value="TreeGrafter"/>
</dbReference>
<keyword evidence="1" id="KW-0809">Transit peptide</keyword>
<dbReference type="SUPFAM" id="SSF103025">
    <property type="entry name" value="Folate-binding domain"/>
    <property type="match status" value="1"/>
</dbReference>
<sequence>MESPLLQSPGAVAADAPDQEVAAHYGDPSHEQRALEEGTAFVDRSNRGVVRVSGPDRLSWLHSLLSQHLDALKPFEPTEALLLGPNGHIEHHLFLVDDGEAVWAHVEPATAPSLVEFLDRMRFMLRVEVADVSAEYMVVTGPGAGEGALAWPDAAGTTTRIVPRGEFPAGLRPAGSWAYEALRIAEHRPRFGLDTDHRTIPHEAGYVETAVHLSKGCYRGQETVARVHNLGRPPRRLVFLHLDGSVDRLPAHGDPVGIPGGRTVGFVGSAARHHELGPVALALVKRNVPVDAELLAGGVAAAQEVVVSPETGANAQIALRRRTAKHG</sequence>
<name>A0A4V2YSW8_9ACTN</name>
<gene>
    <name evidence="2" type="ORF">E1293_34010</name>
</gene>
<dbReference type="InterPro" id="IPR017703">
    <property type="entry name" value="YgfZ/GCV_T_CS"/>
</dbReference>